<feature type="transmembrane region" description="Helical" evidence="1">
    <location>
        <begin position="50"/>
        <end position="68"/>
    </location>
</feature>
<dbReference type="AlphaFoldDB" id="A0A660KV64"/>
<keyword evidence="3" id="KW-1185">Reference proteome</keyword>
<evidence type="ECO:0000313" key="3">
    <source>
        <dbReference type="Proteomes" id="UP000278962"/>
    </source>
</evidence>
<name>A0A660KV64_9ACTN</name>
<sequence length="134" mass="14494">MSWELTNLVLAAALAGLIWTVQLVLYPLFALVGASEWQPYGAEHRRRITWVAAPLMLSSVGVAIVLALQEPSRLSALNAALAVGVFVLTGLVFAPLHGRLERQAGQRAISRLVRANWLRTIAWTAQVVCAAALL</sequence>
<feature type="transmembrane region" description="Helical" evidence="1">
    <location>
        <begin position="6"/>
        <end position="29"/>
    </location>
</feature>
<evidence type="ECO:0000313" key="2">
    <source>
        <dbReference type="EMBL" id="RKQ84883.1"/>
    </source>
</evidence>
<comment type="caution">
    <text evidence="2">The sequence shown here is derived from an EMBL/GenBank/DDBJ whole genome shotgun (WGS) entry which is preliminary data.</text>
</comment>
<dbReference type="Proteomes" id="UP000278962">
    <property type="component" value="Unassembled WGS sequence"/>
</dbReference>
<keyword evidence="1" id="KW-0812">Transmembrane</keyword>
<reference evidence="2 3" key="1">
    <citation type="submission" date="2018-10" db="EMBL/GenBank/DDBJ databases">
        <title>Genomic Encyclopedia of Archaeal and Bacterial Type Strains, Phase II (KMG-II): from individual species to whole genera.</title>
        <authorList>
            <person name="Goeker M."/>
        </authorList>
    </citation>
    <scope>NUCLEOTIDE SEQUENCE [LARGE SCALE GENOMIC DNA]</scope>
    <source>
        <strain evidence="2 3">DSM 14954</strain>
    </source>
</reference>
<evidence type="ECO:0008006" key="4">
    <source>
        <dbReference type="Google" id="ProtNLM"/>
    </source>
</evidence>
<dbReference type="RefSeq" id="WP_121258359.1">
    <property type="nucleotide sequence ID" value="NZ_RBIL01000003.1"/>
</dbReference>
<organism evidence="2 3">
    <name type="scientific">Solirubrobacter pauli</name>
    <dbReference type="NCBI Taxonomy" id="166793"/>
    <lineage>
        <taxon>Bacteria</taxon>
        <taxon>Bacillati</taxon>
        <taxon>Actinomycetota</taxon>
        <taxon>Thermoleophilia</taxon>
        <taxon>Solirubrobacterales</taxon>
        <taxon>Solirubrobacteraceae</taxon>
        <taxon>Solirubrobacter</taxon>
    </lineage>
</organism>
<keyword evidence="1" id="KW-1133">Transmembrane helix</keyword>
<proteinExistence type="predicted"/>
<feature type="transmembrane region" description="Helical" evidence="1">
    <location>
        <begin position="74"/>
        <end position="96"/>
    </location>
</feature>
<dbReference type="EMBL" id="RBIL01000003">
    <property type="protein sequence ID" value="RKQ84883.1"/>
    <property type="molecule type" value="Genomic_DNA"/>
</dbReference>
<dbReference type="OrthoDB" id="27509at2"/>
<gene>
    <name evidence="2" type="ORF">C8N24_6513</name>
</gene>
<accession>A0A660KV64</accession>
<evidence type="ECO:0000256" key="1">
    <source>
        <dbReference type="SAM" id="Phobius"/>
    </source>
</evidence>
<protein>
    <recommendedName>
        <fullName evidence="4">DUF1772 domain-containing protein</fullName>
    </recommendedName>
</protein>
<keyword evidence="1" id="KW-0472">Membrane</keyword>